<evidence type="ECO:0000313" key="2">
    <source>
        <dbReference type="Proteomes" id="UP000066014"/>
    </source>
</evidence>
<dbReference type="KEGG" id="cbab:SMCB_0373"/>
<dbReference type="Proteomes" id="UP000066014">
    <property type="component" value="Chromosome"/>
</dbReference>
<gene>
    <name evidence="1" type="ORF">SMCB_0373</name>
</gene>
<sequence length="96" mass="11170">MNASRAAYWQRRALLQQQSAQLRHSLEQQVQALAPAWQVLDGTQRGVAWVRQRPWVLALGLLVLARKPRTALRWGWRSWRAWRWAQQWLGGSAGSK</sequence>
<dbReference type="InterPro" id="IPR025612">
    <property type="entry name" value="YqjK"/>
</dbReference>
<dbReference type="AlphaFoldDB" id="A0A060NJQ6"/>
<evidence type="ECO:0000313" key="1">
    <source>
        <dbReference type="EMBL" id="BAO82601.1"/>
    </source>
</evidence>
<dbReference type="STRING" id="1458426.SMCB_0373"/>
<keyword evidence="2" id="KW-1185">Reference proteome</keyword>
<protein>
    <recommendedName>
        <fullName evidence="3">YqjK-like protein</fullName>
    </recommendedName>
</protein>
<dbReference type="Pfam" id="PF13997">
    <property type="entry name" value="YqjK"/>
    <property type="match status" value="1"/>
</dbReference>
<dbReference type="OrthoDB" id="8912706at2"/>
<dbReference type="RefSeq" id="WP_045534632.1">
    <property type="nucleotide sequence ID" value="NZ_AP014569.1"/>
</dbReference>
<proteinExistence type="predicted"/>
<dbReference type="HOGENOM" id="CLU_183605_0_0_4"/>
<organism evidence="1 2">
    <name type="scientific">Serpentinimonas maccroryi</name>
    <dbReference type="NCBI Taxonomy" id="1458426"/>
    <lineage>
        <taxon>Bacteria</taxon>
        <taxon>Pseudomonadati</taxon>
        <taxon>Pseudomonadota</taxon>
        <taxon>Betaproteobacteria</taxon>
        <taxon>Burkholderiales</taxon>
        <taxon>Comamonadaceae</taxon>
        <taxon>Serpentinimonas</taxon>
    </lineage>
</organism>
<name>A0A060NJQ6_9BURK</name>
<reference evidence="1 2" key="1">
    <citation type="journal article" date="2014" name="Nat. Commun.">
        <title>Physiological and genomic features of highly alkaliphilic hydrogen-utilizing Betaproteobacteria from a continental serpentinizing site.</title>
        <authorList>
            <person name="Suzuki S."/>
            <person name="Kuenen J.G."/>
            <person name="Schipper K."/>
            <person name="van der Velde S."/>
            <person name="Ishii S."/>
            <person name="Wu A."/>
            <person name="Sorokin D.Y."/>
            <person name="Tenney A."/>
            <person name="Meng X.Y."/>
            <person name="Morrill P.L."/>
            <person name="Kamagata Y."/>
            <person name="Muyzer G."/>
            <person name="Nealson K.H."/>
        </authorList>
    </citation>
    <scope>NUCLEOTIDE SEQUENCE [LARGE SCALE GENOMIC DNA]</scope>
    <source>
        <strain evidence="1 2">B1</strain>
    </source>
</reference>
<evidence type="ECO:0008006" key="3">
    <source>
        <dbReference type="Google" id="ProtNLM"/>
    </source>
</evidence>
<dbReference type="EMBL" id="AP014569">
    <property type="protein sequence ID" value="BAO82601.1"/>
    <property type="molecule type" value="Genomic_DNA"/>
</dbReference>
<accession>A0A060NJQ6</accession>